<keyword evidence="2 5" id="KW-0812">Transmembrane</keyword>
<dbReference type="GO" id="GO:0046943">
    <property type="term" value="F:carboxylic acid transmembrane transporter activity"/>
    <property type="evidence" value="ECO:0007669"/>
    <property type="project" value="TreeGrafter"/>
</dbReference>
<feature type="transmembrane region" description="Helical" evidence="5">
    <location>
        <begin position="12"/>
        <end position="29"/>
    </location>
</feature>
<dbReference type="AlphaFoldDB" id="A0A831A610"/>
<dbReference type="PANTHER" id="PTHR23508">
    <property type="entry name" value="CARBOXYLIC ACID TRANSPORTER PROTEIN HOMOLOG"/>
    <property type="match status" value="1"/>
</dbReference>
<name>A0A831A610_ERWAM</name>
<dbReference type="GO" id="GO:0005886">
    <property type="term" value="C:plasma membrane"/>
    <property type="evidence" value="ECO:0007669"/>
    <property type="project" value="TreeGrafter"/>
</dbReference>
<dbReference type="PANTHER" id="PTHR23508:SF10">
    <property type="entry name" value="CARBOXYLIC ACID TRANSPORTER PROTEIN HOMOLOG"/>
    <property type="match status" value="1"/>
</dbReference>
<evidence type="ECO:0000256" key="1">
    <source>
        <dbReference type="ARBA" id="ARBA00004141"/>
    </source>
</evidence>
<dbReference type="Gene3D" id="1.20.1250.20">
    <property type="entry name" value="MFS general substrate transporter like domains"/>
    <property type="match status" value="1"/>
</dbReference>
<keyword evidence="4 5" id="KW-0472">Membrane</keyword>
<accession>A0A831A610</accession>
<reference evidence="6 7" key="2">
    <citation type="submission" date="2013-04" db="EMBL/GenBank/DDBJ databases">
        <title>Comparative genomics of 12 strains of Erwinia amylovora identifies a pan-genome with a large conserved core and provides insights into host specificity.</title>
        <authorList>
            <person name="Mann R.A."/>
            <person name="Smits T.H.M."/>
            <person name="Buehlmann A."/>
            <person name="Blom J."/>
            <person name="Goesmann A."/>
            <person name="Frey J.E."/>
            <person name="Plummer K.M."/>
            <person name="Beer S.V."/>
            <person name="Luck J."/>
            <person name="Duffy B."/>
            <person name="Rodoni B."/>
        </authorList>
    </citation>
    <scope>NUCLEOTIDE SEQUENCE [LARGE SCALE GENOMIC DNA]</scope>
    <source>
        <strain evidence="7">CFBP 1232</strain>
    </source>
</reference>
<keyword evidence="3 5" id="KW-1133">Transmembrane helix</keyword>
<evidence type="ECO:0000313" key="6">
    <source>
        <dbReference type="EMBL" id="CCO95054.1"/>
    </source>
</evidence>
<dbReference type="SUPFAM" id="SSF103473">
    <property type="entry name" value="MFS general substrate transporter"/>
    <property type="match status" value="1"/>
</dbReference>
<comment type="caution">
    <text evidence="6">The sequence shown here is derived from an EMBL/GenBank/DDBJ whole genome shotgun (WGS) entry which is preliminary data.</text>
</comment>
<reference evidence="6 7" key="1">
    <citation type="submission" date="2012-11" db="EMBL/GenBank/DDBJ databases">
        <authorList>
            <person name="Linke B."/>
        </authorList>
    </citation>
    <scope>NUCLEOTIDE SEQUENCE [LARGE SCALE GENOMIC DNA]</scope>
    <source>
        <strain evidence="7">CFBP 1232</strain>
    </source>
</reference>
<feature type="transmembrane region" description="Helical" evidence="5">
    <location>
        <begin position="49"/>
        <end position="66"/>
    </location>
</feature>
<protein>
    <submittedName>
        <fullName evidence="6">Putative metabolite transport protein</fullName>
    </submittedName>
</protein>
<evidence type="ECO:0000256" key="3">
    <source>
        <dbReference type="ARBA" id="ARBA00022989"/>
    </source>
</evidence>
<dbReference type="InterPro" id="IPR036259">
    <property type="entry name" value="MFS_trans_sf"/>
</dbReference>
<evidence type="ECO:0000256" key="4">
    <source>
        <dbReference type="ARBA" id="ARBA00023136"/>
    </source>
</evidence>
<gene>
    <name evidence="6" type="ORF">BN437_3147</name>
</gene>
<proteinExistence type="predicted"/>
<comment type="subcellular location">
    <subcellularLocation>
        <location evidence="1">Membrane</location>
        <topology evidence="1">Multi-pass membrane protein</topology>
    </subcellularLocation>
</comment>
<organism evidence="6 7">
    <name type="scientific">Erwinia amylovora NBRC 12687 = CFBP 1232</name>
    <dbReference type="NCBI Taxonomy" id="1219359"/>
    <lineage>
        <taxon>Bacteria</taxon>
        <taxon>Pseudomonadati</taxon>
        <taxon>Pseudomonadota</taxon>
        <taxon>Gammaproteobacteria</taxon>
        <taxon>Enterobacterales</taxon>
        <taxon>Erwiniaceae</taxon>
        <taxon>Erwinia</taxon>
    </lineage>
</organism>
<evidence type="ECO:0000256" key="2">
    <source>
        <dbReference type="ARBA" id="ARBA00022692"/>
    </source>
</evidence>
<sequence length="147" mass="16610">MKSWMKKYGWRGLCPIGALPILLLAFIWLKAPESSVWLAARQRQQNVALLPVYAYLILLMTCFNFFSHGTQDLYPTFFKVQHGPEPHIISLMAICYSIAAMPRGGFLPGAVGGSWPKKRLSQPLLRWRYCRYGRSPAVPAPSVSARL</sequence>
<evidence type="ECO:0000313" key="7">
    <source>
        <dbReference type="Proteomes" id="UP000013111"/>
    </source>
</evidence>
<dbReference type="Proteomes" id="UP000013111">
    <property type="component" value="Unassembled WGS sequence"/>
</dbReference>
<evidence type="ECO:0000256" key="5">
    <source>
        <dbReference type="SAM" id="Phobius"/>
    </source>
</evidence>
<dbReference type="EMBL" id="CAPB01000037">
    <property type="protein sequence ID" value="CCO95054.1"/>
    <property type="molecule type" value="Genomic_DNA"/>
</dbReference>